<evidence type="ECO:0000313" key="2">
    <source>
        <dbReference type="Proteomes" id="UP000516373"/>
    </source>
</evidence>
<dbReference type="Proteomes" id="UP000516373">
    <property type="component" value="Chromosome"/>
</dbReference>
<organism evidence="1 2">
    <name type="scientific">Streptomyces tuirus</name>
    <dbReference type="NCBI Taxonomy" id="68278"/>
    <lineage>
        <taxon>Bacteria</taxon>
        <taxon>Bacillati</taxon>
        <taxon>Actinomycetota</taxon>
        <taxon>Actinomycetes</taxon>
        <taxon>Kitasatosporales</taxon>
        <taxon>Streptomycetaceae</taxon>
        <taxon>Streptomyces</taxon>
    </lineage>
</organism>
<sequence length="163" mass="17069">MCLWRDFTFRQPGPVTSRHDKALADHAVTVRCPVAEDGSVPDADDVPGNVAAVAGAYGVRALGVRGDRNASCASAGPLPTRRAGILHAPIEGVARRASVEGGGERRAGVRGTTHHLVVSCEAYPQICAPALVGTHQRQLTGTCKLFGMARNRNTGAPRLVVIT</sequence>
<name>A0A7G1NJ68_9ACTN</name>
<proteinExistence type="predicted"/>
<dbReference type="AlphaFoldDB" id="A0A7G1NJ68"/>
<dbReference type="KEGG" id="stui:GCM10017668_51060"/>
<gene>
    <name evidence="1" type="ORF">GCM10017668_51060</name>
</gene>
<accession>A0A7G1NJ68</accession>
<protein>
    <submittedName>
        <fullName evidence="1">Uncharacterized protein</fullName>
    </submittedName>
</protein>
<reference evidence="1 2" key="1">
    <citation type="journal article" date="2014" name="Int. J. Syst. Evol. Microbiol.">
        <title>Complete genome sequence of Corynebacterium casei LMG S-19264T (=DSM 44701T), isolated from a smear-ripened cheese.</title>
        <authorList>
            <consortium name="US DOE Joint Genome Institute (JGI-PGF)"/>
            <person name="Walter F."/>
            <person name="Albersmeier A."/>
            <person name="Kalinowski J."/>
            <person name="Ruckert C."/>
        </authorList>
    </citation>
    <scope>NUCLEOTIDE SEQUENCE [LARGE SCALE GENOMIC DNA]</scope>
    <source>
        <strain evidence="1 2">JCM 4255</strain>
    </source>
</reference>
<evidence type="ECO:0000313" key="1">
    <source>
        <dbReference type="EMBL" id="BCL23263.1"/>
    </source>
</evidence>
<dbReference type="EMBL" id="AP023439">
    <property type="protein sequence ID" value="BCL23263.1"/>
    <property type="molecule type" value="Genomic_DNA"/>
</dbReference>